<dbReference type="AlphaFoldDB" id="A0AA38P2F1"/>
<feature type="non-terminal residue" evidence="3">
    <location>
        <position position="232"/>
    </location>
</feature>
<organism evidence="3 4">
    <name type="scientific">Lentinula raphanica</name>
    <dbReference type="NCBI Taxonomy" id="153919"/>
    <lineage>
        <taxon>Eukaryota</taxon>
        <taxon>Fungi</taxon>
        <taxon>Dikarya</taxon>
        <taxon>Basidiomycota</taxon>
        <taxon>Agaricomycotina</taxon>
        <taxon>Agaricomycetes</taxon>
        <taxon>Agaricomycetidae</taxon>
        <taxon>Agaricales</taxon>
        <taxon>Marasmiineae</taxon>
        <taxon>Omphalotaceae</taxon>
        <taxon>Lentinula</taxon>
    </lineage>
</organism>
<dbReference type="Proteomes" id="UP001163846">
    <property type="component" value="Unassembled WGS sequence"/>
</dbReference>
<dbReference type="EMBL" id="MU806452">
    <property type="protein sequence ID" value="KAJ3835054.1"/>
    <property type="molecule type" value="Genomic_DNA"/>
</dbReference>
<feature type="region of interest" description="Disordered" evidence="1">
    <location>
        <begin position="27"/>
        <end position="47"/>
    </location>
</feature>
<gene>
    <name evidence="3" type="ORF">F5878DRAFT_628942</name>
</gene>
<comment type="caution">
    <text evidence="3">The sequence shown here is derived from an EMBL/GenBank/DDBJ whole genome shotgun (WGS) entry which is preliminary data.</text>
</comment>
<feature type="signal peptide" evidence="2">
    <location>
        <begin position="1"/>
        <end position="23"/>
    </location>
</feature>
<keyword evidence="2" id="KW-0732">Signal</keyword>
<evidence type="ECO:0000313" key="4">
    <source>
        <dbReference type="Proteomes" id="UP001163846"/>
    </source>
</evidence>
<protein>
    <recommendedName>
        <fullName evidence="5">Secreted protein</fullName>
    </recommendedName>
</protein>
<keyword evidence="4" id="KW-1185">Reference proteome</keyword>
<reference evidence="3" key="1">
    <citation type="submission" date="2022-08" db="EMBL/GenBank/DDBJ databases">
        <authorList>
            <consortium name="DOE Joint Genome Institute"/>
            <person name="Min B."/>
            <person name="Riley R."/>
            <person name="Sierra-Patev S."/>
            <person name="Naranjo-Ortiz M."/>
            <person name="Looney B."/>
            <person name="Konkel Z."/>
            <person name="Slot J.C."/>
            <person name="Sakamoto Y."/>
            <person name="Steenwyk J.L."/>
            <person name="Rokas A."/>
            <person name="Carro J."/>
            <person name="Camarero S."/>
            <person name="Ferreira P."/>
            <person name="Molpeceres G."/>
            <person name="Ruiz-Duenas F.J."/>
            <person name="Serrano A."/>
            <person name="Henrissat B."/>
            <person name="Drula E."/>
            <person name="Hughes K.W."/>
            <person name="Mata J.L."/>
            <person name="Ishikawa N.K."/>
            <person name="Vargas-Isla R."/>
            <person name="Ushijima S."/>
            <person name="Smith C.A."/>
            <person name="Ahrendt S."/>
            <person name="Andreopoulos W."/>
            <person name="He G."/>
            <person name="Labutti K."/>
            <person name="Lipzen A."/>
            <person name="Ng V."/>
            <person name="Sandor L."/>
            <person name="Barry K."/>
            <person name="Martinez A.T."/>
            <person name="Xiao Y."/>
            <person name="Gibbons J.G."/>
            <person name="Terashima K."/>
            <person name="Hibbett D.S."/>
            <person name="Grigoriev I.V."/>
        </authorList>
    </citation>
    <scope>NUCLEOTIDE SEQUENCE</scope>
    <source>
        <strain evidence="3">TFB9207</strain>
    </source>
</reference>
<accession>A0AA38P2F1</accession>
<proteinExistence type="predicted"/>
<feature type="chain" id="PRO_5041364823" description="Secreted protein" evidence="2">
    <location>
        <begin position="24"/>
        <end position="232"/>
    </location>
</feature>
<evidence type="ECO:0000256" key="1">
    <source>
        <dbReference type="SAM" id="MobiDB-lite"/>
    </source>
</evidence>
<evidence type="ECO:0000313" key="3">
    <source>
        <dbReference type="EMBL" id="KAJ3835054.1"/>
    </source>
</evidence>
<sequence length="232" mass="25913">MRLNTSIFHTVLCLGAILHVACGSPVPRSTQSGHNDAPPSYDTPGGAPALLITSSAERLPLYDEVVGRSSRSDTIELCPWQRDTFERNPEFAALIDNHIEVGLTMFGSRELGSFIPEFHTHPDRHHIRFEYPGPRPLPTVYYRVPSSIQSLWCYFDFGPDQTSGTRPFLGVGLLQVYLVDGKPNFESSSMTCFFFLCFSTSLSACCISYMPPCHYHSFLADRTIPVCQSQPQ</sequence>
<evidence type="ECO:0008006" key="5">
    <source>
        <dbReference type="Google" id="ProtNLM"/>
    </source>
</evidence>
<name>A0AA38P2F1_9AGAR</name>
<evidence type="ECO:0000256" key="2">
    <source>
        <dbReference type="SAM" id="SignalP"/>
    </source>
</evidence>